<accession>A0A1L9X3B3</accession>
<dbReference type="AlphaFoldDB" id="A0A1L9X3B3"/>
<evidence type="ECO:0000313" key="10">
    <source>
        <dbReference type="Proteomes" id="UP000184546"/>
    </source>
</evidence>
<evidence type="ECO:0000256" key="8">
    <source>
        <dbReference type="SAM" id="Phobius"/>
    </source>
</evidence>
<dbReference type="OrthoDB" id="10021397at2759"/>
<dbReference type="Gene3D" id="1.20.1250.20">
    <property type="entry name" value="MFS general substrate transporter like domains"/>
    <property type="match status" value="1"/>
</dbReference>
<feature type="transmembrane region" description="Helical" evidence="8">
    <location>
        <begin position="60"/>
        <end position="80"/>
    </location>
</feature>
<keyword evidence="10" id="KW-1185">Reference proteome</keyword>
<evidence type="ECO:0000256" key="5">
    <source>
        <dbReference type="ARBA" id="ARBA00022989"/>
    </source>
</evidence>
<comment type="subcellular location">
    <subcellularLocation>
        <location evidence="1">Membrane</location>
        <topology evidence="1">Multi-pass membrane protein</topology>
    </subcellularLocation>
</comment>
<feature type="transmembrane region" description="Helical" evidence="8">
    <location>
        <begin position="153"/>
        <end position="174"/>
    </location>
</feature>
<dbReference type="STRING" id="690307.A0A1L9X3B3"/>
<feature type="transmembrane region" description="Helical" evidence="8">
    <location>
        <begin position="292"/>
        <end position="313"/>
    </location>
</feature>
<evidence type="ECO:0000256" key="2">
    <source>
        <dbReference type="ARBA" id="ARBA00007520"/>
    </source>
</evidence>
<dbReference type="SUPFAM" id="SSF103473">
    <property type="entry name" value="MFS general substrate transporter"/>
    <property type="match status" value="1"/>
</dbReference>
<reference evidence="10" key="1">
    <citation type="journal article" date="2017" name="Genome Biol.">
        <title>Comparative genomics reveals high biological diversity and specific adaptations in the industrially and medically important fungal genus Aspergillus.</title>
        <authorList>
            <person name="de Vries R.P."/>
            <person name="Riley R."/>
            <person name="Wiebenga A."/>
            <person name="Aguilar-Osorio G."/>
            <person name="Amillis S."/>
            <person name="Uchima C.A."/>
            <person name="Anderluh G."/>
            <person name="Asadollahi M."/>
            <person name="Askin M."/>
            <person name="Barry K."/>
            <person name="Battaglia E."/>
            <person name="Bayram O."/>
            <person name="Benocci T."/>
            <person name="Braus-Stromeyer S.A."/>
            <person name="Caldana C."/>
            <person name="Canovas D."/>
            <person name="Cerqueira G.C."/>
            <person name="Chen F."/>
            <person name="Chen W."/>
            <person name="Choi C."/>
            <person name="Clum A."/>
            <person name="Dos Santos R.A."/>
            <person name="Damasio A.R."/>
            <person name="Diallinas G."/>
            <person name="Emri T."/>
            <person name="Fekete E."/>
            <person name="Flipphi M."/>
            <person name="Freyberg S."/>
            <person name="Gallo A."/>
            <person name="Gournas C."/>
            <person name="Habgood R."/>
            <person name="Hainaut M."/>
            <person name="Harispe M.L."/>
            <person name="Henrissat B."/>
            <person name="Hilden K.S."/>
            <person name="Hope R."/>
            <person name="Hossain A."/>
            <person name="Karabika E."/>
            <person name="Karaffa L."/>
            <person name="Karanyi Z."/>
            <person name="Krasevec N."/>
            <person name="Kuo A."/>
            <person name="Kusch H."/>
            <person name="LaButti K."/>
            <person name="Lagendijk E.L."/>
            <person name="Lapidus A."/>
            <person name="Levasseur A."/>
            <person name="Lindquist E."/>
            <person name="Lipzen A."/>
            <person name="Logrieco A.F."/>
            <person name="MacCabe A."/>
            <person name="Maekelae M.R."/>
            <person name="Malavazi I."/>
            <person name="Melin P."/>
            <person name="Meyer V."/>
            <person name="Mielnichuk N."/>
            <person name="Miskei M."/>
            <person name="Molnar A.P."/>
            <person name="Mule G."/>
            <person name="Ngan C.Y."/>
            <person name="Orejas M."/>
            <person name="Orosz E."/>
            <person name="Ouedraogo J.P."/>
            <person name="Overkamp K.M."/>
            <person name="Park H.-S."/>
            <person name="Perrone G."/>
            <person name="Piumi F."/>
            <person name="Punt P.J."/>
            <person name="Ram A.F."/>
            <person name="Ramon A."/>
            <person name="Rauscher S."/>
            <person name="Record E."/>
            <person name="Riano-Pachon D.M."/>
            <person name="Robert V."/>
            <person name="Roehrig J."/>
            <person name="Ruller R."/>
            <person name="Salamov A."/>
            <person name="Salih N.S."/>
            <person name="Samson R.A."/>
            <person name="Sandor E."/>
            <person name="Sanguinetti M."/>
            <person name="Schuetze T."/>
            <person name="Sepcic K."/>
            <person name="Shelest E."/>
            <person name="Sherlock G."/>
            <person name="Sophianopoulou V."/>
            <person name="Squina F.M."/>
            <person name="Sun H."/>
            <person name="Susca A."/>
            <person name="Todd R.B."/>
            <person name="Tsang A."/>
            <person name="Unkles S.E."/>
            <person name="van de Wiele N."/>
            <person name="van Rossen-Uffink D."/>
            <person name="Oliveira J.V."/>
            <person name="Vesth T.C."/>
            <person name="Visser J."/>
            <person name="Yu J.-H."/>
            <person name="Zhou M."/>
            <person name="Andersen M.R."/>
            <person name="Archer D.B."/>
            <person name="Baker S.E."/>
            <person name="Benoit I."/>
            <person name="Brakhage A.A."/>
            <person name="Braus G.H."/>
            <person name="Fischer R."/>
            <person name="Frisvad J.C."/>
            <person name="Goldman G.H."/>
            <person name="Houbraken J."/>
            <person name="Oakley B."/>
            <person name="Pocsi I."/>
            <person name="Scazzocchio C."/>
            <person name="Seiboth B."/>
            <person name="vanKuyk P.A."/>
            <person name="Wortman J."/>
            <person name="Dyer P.S."/>
            <person name="Grigoriev I.V."/>
        </authorList>
    </citation>
    <scope>NUCLEOTIDE SEQUENCE [LARGE SCALE GENOMIC DNA]</scope>
    <source>
        <strain evidence="10">ATCC 16872 / CBS 172.66 / WB 5094</strain>
    </source>
</reference>
<feature type="region of interest" description="Disordered" evidence="7">
    <location>
        <begin position="1"/>
        <end position="51"/>
    </location>
</feature>
<feature type="transmembrane region" description="Helical" evidence="8">
    <location>
        <begin position="252"/>
        <end position="272"/>
    </location>
</feature>
<keyword evidence="5 8" id="KW-1133">Transmembrane helix</keyword>
<dbReference type="InterPro" id="IPR011701">
    <property type="entry name" value="MFS"/>
</dbReference>
<evidence type="ECO:0000256" key="1">
    <source>
        <dbReference type="ARBA" id="ARBA00004141"/>
    </source>
</evidence>
<dbReference type="PANTHER" id="PTHR23501">
    <property type="entry name" value="MAJOR FACILITATOR SUPERFAMILY"/>
    <property type="match status" value="1"/>
</dbReference>
<feature type="transmembrane region" description="Helical" evidence="8">
    <location>
        <begin position="211"/>
        <end position="232"/>
    </location>
</feature>
<dbReference type="GO" id="GO:0022857">
    <property type="term" value="F:transmembrane transporter activity"/>
    <property type="evidence" value="ECO:0007669"/>
    <property type="project" value="InterPro"/>
</dbReference>
<feature type="transmembrane region" description="Helical" evidence="8">
    <location>
        <begin position="186"/>
        <end position="205"/>
    </location>
</feature>
<comment type="similarity">
    <text evidence="2">Belongs to the major facilitator superfamily. TCR/Tet family.</text>
</comment>
<evidence type="ECO:0000256" key="6">
    <source>
        <dbReference type="ARBA" id="ARBA00023136"/>
    </source>
</evidence>
<name>A0A1L9X3B3_ASPA1</name>
<dbReference type="GO" id="GO:0005886">
    <property type="term" value="C:plasma membrane"/>
    <property type="evidence" value="ECO:0007669"/>
    <property type="project" value="TreeGrafter"/>
</dbReference>
<feature type="transmembrane region" description="Helical" evidence="8">
    <location>
        <begin position="373"/>
        <end position="391"/>
    </location>
</feature>
<feature type="transmembrane region" description="Helical" evidence="8">
    <location>
        <begin position="127"/>
        <end position="147"/>
    </location>
</feature>
<sequence length="398" mass="41632">MEKAGDTYNSHAAEEAGFSSAPTGLPKSTSGSTLPPSDSKPGATSSPSPSSARTITGIRWIGVCIPLYVSLFVYGLDATIAADVQSTIVEQFGEVDELSWIGFGFPLGSVAVIGACDVLYARFHMKWSYIGSTVIFAAGSALCGAAPNMAALIVGRVFAGAGGSGLYMGCLNLFTSFTNPKERGAYITGTGITWGLGAVLGPWGWADGRTIATIVVSAVLWVLWGVQQAWCILTTLEDRCVPVQLLRSRSQILLYVATSSTITCLFIVVYYVPIYFHWVYAVASLKAPGQEGGALCLQNFAQIGGSVIALVIAGQAFQTYAQSGLTAALAGTGYTTADIQSIVTGAQSALFQNLDAEHKMTAILAFTKAMQKVFILVCVGGGTHLVASLLMKGEKLAV</sequence>
<dbReference type="PANTHER" id="PTHR23501:SF12">
    <property type="entry name" value="MAJOR FACILITATOR SUPERFAMILY (MFS) PROFILE DOMAIN-CONTAINING PROTEIN-RELATED"/>
    <property type="match status" value="1"/>
</dbReference>
<dbReference type="GeneID" id="30977113"/>
<keyword evidence="3" id="KW-0813">Transport</keyword>
<evidence type="ECO:0000256" key="3">
    <source>
        <dbReference type="ARBA" id="ARBA00022448"/>
    </source>
</evidence>
<keyword evidence="4 8" id="KW-0812">Transmembrane</keyword>
<dbReference type="Pfam" id="PF07690">
    <property type="entry name" value="MFS_1"/>
    <property type="match status" value="1"/>
</dbReference>
<evidence type="ECO:0008006" key="11">
    <source>
        <dbReference type="Google" id="ProtNLM"/>
    </source>
</evidence>
<organism evidence="9 10">
    <name type="scientific">Aspergillus aculeatus (strain ATCC 16872 / CBS 172.66 / WB 5094)</name>
    <dbReference type="NCBI Taxonomy" id="690307"/>
    <lineage>
        <taxon>Eukaryota</taxon>
        <taxon>Fungi</taxon>
        <taxon>Dikarya</taxon>
        <taxon>Ascomycota</taxon>
        <taxon>Pezizomycotina</taxon>
        <taxon>Eurotiomycetes</taxon>
        <taxon>Eurotiomycetidae</taxon>
        <taxon>Eurotiales</taxon>
        <taxon>Aspergillaceae</taxon>
        <taxon>Aspergillus</taxon>
        <taxon>Aspergillus subgen. Circumdati</taxon>
    </lineage>
</organism>
<evidence type="ECO:0000256" key="7">
    <source>
        <dbReference type="SAM" id="MobiDB-lite"/>
    </source>
</evidence>
<dbReference type="Proteomes" id="UP000184546">
    <property type="component" value="Unassembled WGS sequence"/>
</dbReference>
<feature type="compositionally biased region" description="Polar residues" evidence="7">
    <location>
        <begin position="20"/>
        <end position="36"/>
    </location>
</feature>
<dbReference type="EMBL" id="KV878972">
    <property type="protein sequence ID" value="OJK02967.1"/>
    <property type="molecule type" value="Genomic_DNA"/>
</dbReference>
<dbReference type="RefSeq" id="XP_020059306.1">
    <property type="nucleotide sequence ID" value="XM_020203299.1"/>
</dbReference>
<dbReference type="OMA" id="FRWFLIC"/>
<gene>
    <name evidence="9" type="ORF">ASPACDRAFT_57935</name>
</gene>
<dbReference type="InterPro" id="IPR036259">
    <property type="entry name" value="MFS_trans_sf"/>
</dbReference>
<protein>
    <recommendedName>
        <fullName evidence="11">Major facilitator superfamily (MFS) profile domain-containing protein</fullName>
    </recommendedName>
</protein>
<keyword evidence="6 8" id="KW-0472">Membrane</keyword>
<dbReference type="VEuPathDB" id="FungiDB:ASPACDRAFT_57935"/>
<evidence type="ECO:0000256" key="4">
    <source>
        <dbReference type="ARBA" id="ARBA00022692"/>
    </source>
</evidence>
<proteinExistence type="inferred from homology"/>
<evidence type="ECO:0000313" key="9">
    <source>
        <dbReference type="EMBL" id="OJK02967.1"/>
    </source>
</evidence>
<feature type="transmembrane region" description="Helical" evidence="8">
    <location>
        <begin position="100"/>
        <end position="120"/>
    </location>
</feature>